<dbReference type="RefSeq" id="WP_345070177.1">
    <property type="nucleotide sequence ID" value="NZ_BAABDJ010000001.1"/>
</dbReference>
<sequence length="318" mass="33927">MGLFDFLKSKKDSAAPAAPTTPAPAPAGSDAAAAAPAGPRYKGASYTSPVPAAIPPMPPMPLMPPLPQAPPFEPVNILEQLLMSAANQPEARPDFYRALLGEELVLVMQPKEGEPGGEVQPAEGMEIQLQVLNDGKIPVFSSVERLYEGGMEVDSVPYLRIRGLDFFQMVQGAECALNPFSAAGKLLPADELADLLAGRLFPGGTEALGQQIPVMLGQPADYPTPLLEALRTFSAEKPAIQAVYIAQAQLQDNSAPPRLLLAFHTDDNDAAFLQELGPVVQGNISDHELVDVLVLDPNNAAEPLNQYFTTVEPIYKRV</sequence>
<organism evidence="4 5">
    <name type="scientific">Hymenobacter fastidiosus</name>
    <dbReference type="NCBI Taxonomy" id="486264"/>
    <lineage>
        <taxon>Bacteria</taxon>
        <taxon>Pseudomonadati</taxon>
        <taxon>Bacteroidota</taxon>
        <taxon>Cytophagia</taxon>
        <taxon>Cytophagales</taxon>
        <taxon>Hymenobacteraceae</taxon>
        <taxon>Hymenobacter</taxon>
    </lineage>
</organism>
<evidence type="ECO:0000313" key="4">
    <source>
        <dbReference type="EMBL" id="GAA3994177.1"/>
    </source>
</evidence>
<evidence type="ECO:0000259" key="2">
    <source>
        <dbReference type="Pfam" id="PF07179"/>
    </source>
</evidence>
<accession>A0ABP7R8M5</accession>
<reference evidence="5" key="1">
    <citation type="journal article" date="2019" name="Int. J. Syst. Evol. Microbiol.">
        <title>The Global Catalogue of Microorganisms (GCM) 10K type strain sequencing project: providing services to taxonomists for standard genome sequencing and annotation.</title>
        <authorList>
            <consortium name="The Broad Institute Genomics Platform"/>
            <consortium name="The Broad Institute Genome Sequencing Center for Infectious Disease"/>
            <person name="Wu L."/>
            <person name="Ma J."/>
        </authorList>
    </citation>
    <scope>NUCLEOTIDE SEQUENCE [LARGE SCALE GENOMIC DNA]</scope>
    <source>
        <strain evidence="5">JCM 17224</strain>
    </source>
</reference>
<feature type="region of interest" description="Disordered" evidence="1">
    <location>
        <begin position="11"/>
        <end position="40"/>
    </location>
</feature>
<dbReference type="Proteomes" id="UP001500567">
    <property type="component" value="Unassembled WGS sequence"/>
</dbReference>
<evidence type="ECO:0000313" key="5">
    <source>
        <dbReference type="Proteomes" id="UP001500567"/>
    </source>
</evidence>
<feature type="domain" description="SseB protein C-terminal" evidence="3">
    <location>
        <begin position="211"/>
        <end position="317"/>
    </location>
</feature>
<gene>
    <name evidence="4" type="ORF">GCM10022408_00510</name>
</gene>
<evidence type="ECO:0000256" key="1">
    <source>
        <dbReference type="SAM" id="MobiDB-lite"/>
    </source>
</evidence>
<feature type="compositionally biased region" description="Low complexity" evidence="1">
    <location>
        <begin position="26"/>
        <end position="39"/>
    </location>
</feature>
<protein>
    <recommendedName>
        <fullName evidence="6">Enhanced serine sensitivity protein SseB</fullName>
    </recommendedName>
</protein>
<name>A0ABP7R8M5_9BACT</name>
<comment type="caution">
    <text evidence="4">The sequence shown here is derived from an EMBL/GenBank/DDBJ whole genome shotgun (WGS) entry which is preliminary data.</text>
</comment>
<keyword evidence="5" id="KW-1185">Reference proteome</keyword>
<dbReference type="EMBL" id="BAABDJ010000001">
    <property type="protein sequence ID" value="GAA3994177.1"/>
    <property type="molecule type" value="Genomic_DNA"/>
</dbReference>
<dbReference type="InterPro" id="IPR027945">
    <property type="entry name" value="SseB_C"/>
</dbReference>
<dbReference type="InterPro" id="IPR009839">
    <property type="entry name" value="SseB_N"/>
</dbReference>
<dbReference type="Pfam" id="PF14581">
    <property type="entry name" value="SseB_C"/>
    <property type="match status" value="1"/>
</dbReference>
<evidence type="ECO:0008006" key="6">
    <source>
        <dbReference type="Google" id="ProtNLM"/>
    </source>
</evidence>
<feature type="domain" description="SseB protein N-terminal" evidence="2">
    <location>
        <begin position="78"/>
        <end position="193"/>
    </location>
</feature>
<proteinExistence type="predicted"/>
<dbReference type="Pfam" id="PF07179">
    <property type="entry name" value="SseB"/>
    <property type="match status" value="1"/>
</dbReference>
<evidence type="ECO:0000259" key="3">
    <source>
        <dbReference type="Pfam" id="PF14581"/>
    </source>
</evidence>